<dbReference type="OrthoDB" id="2921803at2759"/>
<dbReference type="Pfam" id="PF12937">
    <property type="entry name" value="F-box-like"/>
    <property type="match status" value="1"/>
</dbReference>
<sequence>MPHTIDLYPFPILPLEIQDMIIDHLHNDKRSLQSCALVCKHWLPASRYHLFHSITQKGTEDSYDALLEFLLGAEHILPYIRELRL</sequence>
<dbReference type="EMBL" id="KN840735">
    <property type="protein sequence ID" value="KIP01799.1"/>
    <property type="molecule type" value="Genomic_DNA"/>
</dbReference>
<dbReference type="AlphaFoldDB" id="A0A0C3NBG8"/>
<dbReference type="CDD" id="cd09917">
    <property type="entry name" value="F-box_SF"/>
    <property type="match status" value="1"/>
</dbReference>
<feature type="domain" description="F-box" evidence="1">
    <location>
        <begin position="12"/>
        <end position="54"/>
    </location>
</feature>
<evidence type="ECO:0000313" key="2">
    <source>
        <dbReference type="EMBL" id="KIP01799.1"/>
    </source>
</evidence>
<dbReference type="InterPro" id="IPR036047">
    <property type="entry name" value="F-box-like_dom_sf"/>
</dbReference>
<reference evidence="2 3" key="1">
    <citation type="journal article" date="2014" name="PLoS Genet.">
        <title>Analysis of the Phlebiopsis gigantea genome, transcriptome and secretome provides insight into its pioneer colonization strategies of wood.</title>
        <authorList>
            <person name="Hori C."/>
            <person name="Ishida T."/>
            <person name="Igarashi K."/>
            <person name="Samejima M."/>
            <person name="Suzuki H."/>
            <person name="Master E."/>
            <person name="Ferreira P."/>
            <person name="Ruiz-Duenas F.J."/>
            <person name="Held B."/>
            <person name="Canessa P."/>
            <person name="Larrondo L.F."/>
            <person name="Schmoll M."/>
            <person name="Druzhinina I.S."/>
            <person name="Kubicek C.P."/>
            <person name="Gaskell J.A."/>
            <person name="Kersten P."/>
            <person name="St John F."/>
            <person name="Glasner J."/>
            <person name="Sabat G."/>
            <person name="Splinter BonDurant S."/>
            <person name="Syed K."/>
            <person name="Yadav J."/>
            <person name="Mgbeahuruike A.C."/>
            <person name="Kovalchuk A."/>
            <person name="Asiegbu F.O."/>
            <person name="Lackner G."/>
            <person name="Hoffmeister D."/>
            <person name="Rencoret J."/>
            <person name="Gutierrez A."/>
            <person name="Sun H."/>
            <person name="Lindquist E."/>
            <person name="Barry K."/>
            <person name="Riley R."/>
            <person name="Grigoriev I.V."/>
            <person name="Henrissat B."/>
            <person name="Kues U."/>
            <person name="Berka R.M."/>
            <person name="Martinez A.T."/>
            <person name="Covert S.F."/>
            <person name="Blanchette R.A."/>
            <person name="Cullen D."/>
        </authorList>
    </citation>
    <scope>NUCLEOTIDE SEQUENCE [LARGE SCALE GENOMIC DNA]</scope>
    <source>
        <strain evidence="2 3">11061_1 CR5-6</strain>
    </source>
</reference>
<dbReference type="HOGENOM" id="CLU_2518721_0_0_1"/>
<gene>
    <name evidence="2" type="ORF">PHLGIDRAFT_80071</name>
</gene>
<proteinExistence type="predicted"/>
<dbReference type="InterPro" id="IPR001810">
    <property type="entry name" value="F-box_dom"/>
</dbReference>
<dbReference type="Proteomes" id="UP000053257">
    <property type="component" value="Unassembled WGS sequence"/>
</dbReference>
<accession>A0A0C3NBG8</accession>
<dbReference type="SUPFAM" id="SSF81383">
    <property type="entry name" value="F-box domain"/>
    <property type="match status" value="1"/>
</dbReference>
<dbReference type="STRING" id="745531.A0A0C3NBG8"/>
<protein>
    <recommendedName>
        <fullName evidence="1">F-box domain-containing protein</fullName>
    </recommendedName>
</protein>
<evidence type="ECO:0000259" key="1">
    <source>
        <dbReference type="Pfam" id="PF12937"/>
    </source>
</evidence>
<name>A0A0C3NBG8_PHLG1</name>
<keyword evidence="3" id="KW-1185">Reference proteome</keyword>
<feature type="non-terminal residue" evidence="2">
    <location>
        <position position="85"/>
    </location>
</feature>
<evidence type="ECO:0000313" key="3">
    <source>
        <dbReference type="Proteomes" id="UP000053257"/>
    </source>
</evidence>
<organism evidence="2 3">
    <name type="scientific">Phlebiopsis gigantea (strain 11061_1 CR5-6)</name>
    <name type="common">White-rot fungus</name>
    <name type="synonym">Peniophora gigantea</name>
    <dbReference type="NCBI Taxonomy" id="745531"/>
    <lineage>
        <taxon>Eukaryota</taxon>
        <taxon>Fungi</taxon>
        <taxon>Dikarya</taxon>
        <taxon>Basidiomycota</taxon>
        <taxon>Agaricomycotina</taxon>
        <taxon>Agaricomycetes</taxon>
        <taxon>Polyporales</taxon>
        <taxon>Phanerochaetaceae</taxon>
        <taxon>Phlebiopsis</taxon>
    </lineage>
</organism>